<keyword evidence="1" id="KW-0812">Transmembrane</keyword>
<keyword evidence="1" id="KW-1133">Transmembrane helix</keyword>
<name>A0A6J7W9D5_9CAUD</name>
<sequence>MKGYRTMILNGAVVALPVIDYLSSNGAVVGALLGPAGATALSLLGLANMVLRWLTTTPVFRDE</sequence>
<feature type="transmembrane region" description="Helical" evidence="1">
    <location>
        <begin position="29"/>
        <end position="51"/>
    </location>
</feature>
<keyword evidence="1" id="KW-0472">Membrane</keyword>
<feature type="transmembrane region" description="Helical" evidence="1">
    <location>
        <begin position="7"/>
        <end position="23"/>
    </location>
</feature>
<gene>
    <name evidence="2" type="ORF">UFOVP161_2</name>
</gene>
<proteinExistence type="predicted"/>
<evidence type="ECO:0000313" key="2">
    <source>
        <dbReference type="EMBL" id="CAB5187096.1"/>
    </source>
</evidence>
<reference evidence="2" key="1">
    <citation type="submission" date="2020-05" db="EMBL/GenBank/DDBJ databases">
        <authorList>
            <person name="Chiriac C."/>
            <person name="Salcher M."/>
            <person name="Ghai R."/>
            <person name="Kavagutti S V."/>
        </authorList>
    </citation>
    <scope>NUCLEOTIDE SEQUENCE</scope>
</reference>
<organism evidence="2">
    <name type="scientific">uncultured Caudovirales phage</name>
    <dbReference type="NCBI Taxonomy" id="2100421"/>
    <lineage>
        <taxon>Viruses</taxon>
        <taxon>Duplodnaviria</taxon>
        <taxon>Heunggongvirae</taxon>
        <taxon>Uroviricota</taxon>
        <taxon>Caudoviricetes</taxon>
        <taxon>Peduoviridae</taxon>
        <taxon>Maltschvirus</taxon>
        <taxon>Maltschvirus maltsch</taxon>
    </lineage>
</organism>
<evidence type="ECO:0000256" key="1">
    <source>
        <dbReference type="SAM" id="Phobius"/>
    </source>
</evidence>
<protein>
    <submittedName>
        <fullName evidence="2">Uncharacterized protein</fullName>
    </submittedName>
</protein>
<accession>A0A6J7W9D5</accession>
<dbReference type="EMBL" id="LR798211">
    <property type="protein sequence ID" value="CAB5187096.1"/>
    <property type="molecule type" value="Genomic_DNA"/>
</dbReference>